<dbReference type="PANTHER" id="PTHR33221:SF4">
    <property type="entry name" value="HTH-TYPE TRANSCRIPTIONAL REPRESSOR NSRR"/>
    <property type="match status" value="1"/>
</dbReference>
<accession>A0A6B8M9Q9</accession>
<dbReference type="KEGG" id="mpar:F7D14_17730"/>
<evidence type="ECO:0000313" key="2">
    <source>
        <dbReference type="EMBL" id="QGM99145.1"/>
    </source>
</evidence>
<keyword evidence="1" id="KW-0238">DNA-binding</keyword>
<dbReference type="InterPro" id="IPR000944">
    <property type="entry name" value="Tscrpt_reg_Rrf2"/>
</dbReference>
<dbReference type="PANTHER" id="PTHR33221">
    <property type="entry name" value="WINGED HELIX-TURN-HELIX TRANSCRIPTIONAL REGULATOR, RRF2 FAMILY"/>
    <property type="match status" value="1"/>
</dbReference>
<evidence type="ECO:0000256" key="1">
    <source>
        <dbReference type="ARBA" id="ARBA00023125"/>
    </source>
</evidence>
<proteinExistence type="predicted"/>
<dbReference type="PROSITE" id="PS51197">
    <property type="entry name" value="HTH_RRF2_2"/>
    <property type="match status" value="1"/>
</dbReference>
<reference evidence="2 3" key="1">
    <citation type="submission" date="2019-09" db="EMBL/GenBank/DDBJ databases">
        <title>Isolation and complete genome sequencing of Methylocystis species.</title>
        <authorList>
            <person name="Rumah B.L."/>
            <person name="Stead C.E."/>
            <person name="Stevens B.C."/>
            <person name="Minton N.P."/>
            <person name="Grosse-Honebrink A."/>
            <person name="Zhang Y."/>
        </authorList>
    </citation>
    <scope>NUCLEOTIDE SEQUENCE [LARGE SCALE GENOMIC DNA]</scope>
    <source>
        <strain evidence="2 3">BRCS2</strain>
    </source>
</reference>
<keyword evidence="3" id="KW-1185">Reference proteome</keyword>
<protein>
    <submittedName>
        <fullName evidence="2">Rrf2 family transcriptional regulator</fullName>
    </submittedName>
</protein>
<dbReference type="GO" id="GO:0003677">
    <property type="term" value="F:DNA binding"/>
    <property type="evidence" value="ECO:0007669"/>
    <property type="project" value="UniProtKB-KW"/>
</dbReference>
<name>A0A6B8M9Q9_9HYPH</name>
<dbReference type="GO" id="GO:0005829">
    <property type="term" value="C:cytosol"/>
    <property type="evidence" value="ECO:0007669"/>
    <property type="project" value="TreeGrafter"/>
</dbReference>
<dbReference type="Proteomes" id="UP000422569">
    <property type="component" value="Chromosome"/>
</dbReference>
<sequence>MRLTTHADLCFRTLIFLGVAKSDGATIPQIAAAFGASEHHLRKVVQEMGRLNLVRATRGRSGGLRLAVSPAEVTIGGLLRLFEPEFAAAHCLGAGQNGCVIFGACGLQNVFDESLRALFVVLDRYTLADVLDSSRGVAAKLGLSAAPPPV</sequence>
<dbReference type="SUPFAM" id="SSF46785">
    <property type="entry name" value="Winged helix' DNA-binding domain"/>
    <property type="match status" value="1"/>
</dbReference>
<dbReference type="Gene3D" id="1.10.10.10">
    <property type="entry name" value="Winged helix-like DNA-binding domain superfamily/Winged helix DNA-binding domain"/>
    <property type="match status" value="1"/>
</dbReference>
<dbReference type="AlphaFoldDB" id="A0A6B8M9Q9"/>
<dbReference type="RefSeq" id="WP_016919319.1">
    <property type="nucleotide sequence ID" value="NZ_CP044331.1"/>
</dbReference>
<dbReference type="NCBIfam" id="TIGR00738">
    <property type="entry name" value="rrf2_super"/>
    <property type="match status" value="1"/>
</dbReference>
<evidence type="ECO:0000313" key="3">
    <source>
        <dbReference type="Proteomes" id="UP000422569"/>
    </source>
</evidence>
<dbReference type="Pfam" id="PF02082">
    <property type="entry name" value="Rrf2"/>
    <property type="match status" value="1"/>
</dbReference>
<dbReference type="InterPro" id="IPR036388">
    <property type="entry name" value="WH-like_DNA-bd_sf"/>
</dbReference>
<dbReference type="GO" id="GO:0003700">
    <property type="term" value="F:DNA-binding transcription factor activity"/>
    <property type="evidence" value="ECO:0007669"/>
    <property type="project" value="TreeGrafter"/>
</dbReference>
<gene>
    <name evidence="2" type="ORF">F7D14_17730</name>
</gene>
<dbReference type="EMBL" id="CP044331">
    <property type="protein sequence ID" value="QGM99145.1"/>
    <property type="molecule type" value="Genomic_DNA"/>
</dbReference>
<organism evidence="2 3">
    <name type="scientific">Methylocystis parvus</name>
    <dbReference type="NCBI Taxonomy" id="134"/>
    <lineage>
        <taxon>Bacteria</taxon>
        <taxon>Pseudomonadati</taxon>
        <taxon>Pseudomonadota</taxon>
        <taxon>Alphaproteobacteria</taxon>
        <taxon>Hyphomicrobiales</taxon>
        <taxon>Methylocystaceae</taxon>
        <taxon>Methylocystis</taxon>
    </lineage>
</organism>
<dbReference type="InterPro" id="IPR036390">
    <property type="entry name" value="WH_DNA-bd_sf"/>
</dbReference>